<keyword evidence="1" id="KW-1133">Transmembrane helix</keyword>
<accession>A0A1H6FUV8</accession>
<feature type="transmembrane region" description="Helical" evidence="1">
    <location>
        <begin position="56"/>
        <end position="78"/>
    </location>
</feature>
<sequence>MDENGRETVHVFGTEYESERIQRVWSLAALIGILEIIVGVIGVLVTDARLLDSDSIFAILVFVGIGWYALVILSKHLLLSR</sequence>
<evidence type="ECO:0000313" key="2">
    <source>
        <dbReference type="EMBL" id="SEH13575.1"/>
    </source>
</evidence>
<dbReference type="RefSeq" id="WP_090506336.1">
    <property type="nucleotide sequence ID" value="NZ_FNWL01000001.1"/>
</dbReference>
<name>A0A1H6FUV8_9EURY</name>
<evidence type="ECO:0000313" key="3">
    <source>
        <dbReference type="Proteomes" id="UP000199112"/>
    </source>
</evidence>
<gene>
    <name evidence="2" type="ORF">SAMN04487967_1460</name>
</gene>
<feature type="transmembrane region" description="Helical" evidence="1">
    <location>
        <begin position="24"/>
        <end position="44"/>
    </location>
</feature>
<keyword evidence="1" id="KW-0472">Membrane</keyword>
<dbReference type="AlphaFoldDB" id="A0A1H6FUV8"/>
<protein>
    <submittedName>
        <fullName evidence="2">Uncharacterized protein</fullName>
    </submittedName>
</protein>
<reference evidence="3" key="1">
    <citation type="submission" date="2016-10" db="EMBL/GenBank/DDBJ databases">
        <authorList>
            <person name="Varghese N."/>
            <person name="Submissions S."/>
        </authorList>
    </citation>
    <scope>NUCLEOTIDE SEQUENCE [LARGE SCALE GENOMIC DNA]</scope>
    <source>
        <strain evidence="3">CGMCC 1.8981</strain>
    </source>
</reference>
<dbReference type="Proteomes" id="UP000199112">
    <property type="component" value="Unassembled WGS sequence"/>
</dbReference>
<dbReference type="EMBL" id="FNWL01000001">
    <property type="protein sequence ID" value="SEH13575.1"/>
    <property type="molecule type" value="Genomic_DNA"/>
</dbReference>
<keyword evidence="1" id="KW-0812">Transmembrane</keyword>
<keyword evidence="3" id="KW-1185">Reference proteome</keyword>
<evidence type="ECO:0000256" key="1">
    <source>
        <dbReference type="SAM" id="Phobius"/>
    </source>
</evidence>
<organism evidence="2 3">
    <name type="scientific">Natronorubrum sediminis</name>
    <dbReference type="NCBI Taxonomy" id="640943"/>
    <lineage>
        <taxon>Archaea</taxon>
        <taxon>Methanobacteriati</taxon>
        <taxon>Methanobacteriota</taxon>
        <taxon>Stenosarchaea group</taxon>
        <taxon>Halobacteria</taxon>
        <taxon>Halobacteriales</taxon>
        <taxon>Natrialbaceae</taxon>
        <taxon>Natronorubrum</taxon>
    </lineage>
</organism>
<proteinExistence type="predicted"/>